<keyword evidence="1" id="KW-0812">Transmembrane</keyword>
<dbReference type="InterPro" id="IPR025403">
    <property type="entry name" value="TgpA-like_C"/>
</dbReference>
<keyword evidence="1" id="KW-0472">Membrane</keyword>
<protein>
    <submittedName>
        <fullName evidence="3">Uncharacterized protein DUF4129</fullName>
    </submittedName>
</protein>
<dbReference type="RefSeq" id="WP_120244522.1">
    <property type="nucleotide sequence ID" value="NZ_RAPO01000002.1"/>
</dbReference>
<reference evidence="3 4" key="1">
    <citation type="submission" date="2018-09" db="EMBL/GenBank/DDBJ databases">
        <title>Genomic Encyclopedia of Archaeal and Bacterial Type Strains, Phase II (KMG-II): from individual species to whole genera.</title>
        <authorList>
            <person name="Goeker M."/>
        </authorList>
    </citation>
    <scope>NUCLEOTIDE SEQUENCE [LARGE SCALE GENOMIC DNA]</scope>
    <source>
        <strain evidence="3 4">DSM 13151</strain>
    </source>
</reference>
<gene>
    <name evidence="3" type="ORF">ATJ93_2079</name>
</gene>
<evidence type="ECO:0000313" key="4">
    <source>
        <dbReference type="Proteomes" id="UP000283805"/>
    </source>
</evidence>
<organism evidence="3 4">
    <name type="scientific">Halopiger aswanensis</name>
    <dbReference type="NCBI Taxonomy" id="148449"/>
    <lineage>
        <taxon>Archaea</taxon>
        <taxon>Methanobacteriati</taxon>
        <taxon>Methanobacteriota</taxon>
        <taxon>Stenosarchaea group</taxon>
        <taxon>Halobacteria</taxon>
        <taxon>Halobacteriales</taxon>
        <taxon>Natrialbaceae</taxon>
        <taxon>Halopiger</taxon>
    </lineage>
</organism>
<proteinExistence type="predicted"/>
<dbReference type="Pfam" id="PF13559">
    <property type="entry name" value="DUF4129"/>
    <property type="match status" value="1"/>
</dbReference>
<dbReference type="Proteomes" id="UP000283805">
    <property type="component" value="Unassembled WGS sequence"/>
</dbReference>
<feature type="domain" description="Protein-glutamine gamma-glutamyltransferase-like C-terminal" evidence="2">
    <location>
        <begin position="165"/>
        <end position="218"/>
    </location>
</feature>
<evidence type="ECO:0000256" key="1">
    <source>
        <dbReference type="SAM" id="Phobius"/>
    </source>
</evidence>
<keyword evidence="4" id="KW-1185">Reference proteome</keyword>
<feature type="transmembrane region" description="Helical" evidence="1">
    <location>
        <begin position="90"/>
        <end position="108"/>
    </location>
</feature>
<name>A0A419WIF0_9EURY</name>
<dbReference type="EMBL" id="RAPO01000002">
    <property type="protein sequence ID" value="RKD95227.1"/>
    <property type="molecule type" value="Genomic_DNA"/>
</dbReference>
<comment type="caution">
    <text evidence="3">The sequence shown here is derived from an EMBL/GenBank/DDBJ whole genome shotgun (WGS) entry which is preliminary data.</text>
</comment>
<evidence type="ECO:0000313" key="3">
    <source>
        <dbReference type="EMBL" id="RKD95227.1"/>
    </source>
</evidence>
<sequence length="232" mass="24563">MIDDRFVALAVALVCLLAASTVAATFEAIELEGGFDAPGGPAEPIESDYGRTVGSSADDGDGGVPVVFRTLPIDDSTAASAERTADPPTGVAVAALVLVLAGIVGIGYRFTRGESVDRDGDETGTEDGDDCEVASLARGDRIREPSNDVVRAWLLFARSTVPDPERRRTRTPGEIQRRAIGNGYDRTSVRELTGLFRDVQYGPIEADPRRERRAAALLTRIAESNVGEGDSA</sequence>
<dbReference type="AlphaFoldDB" id="A0A419WIF0"/>
<evidence type="ECO:0000259" key="2">
    <source>
        <dbReference type="Pfam" id="PF13559"/>
    </source>
</evidence>
<keyword evidence="1" id="KW-1133">Transmembrane helix</keyword>
<accession>A0A419WIF0</accession>
<dbReference type="OrthoDB" id="206550at2157"/>